<comment type="caution">
    <text evidence="1">The sequence shown here is derived from an EMBL/GenBank/DDBJ whole genome shotgun (WGS) entry which is preliminary data.</text>
</comment>
<name>A0ABR7Q5T4_9FLAO</name>
<organism evidence="1 2">
    <name type="scientific">Kordia aestuariivivens</name>
    <dbReference type="NCBI Taxonomy" id="2759037"/>
    <lineage>
        <taxon>Bacteria</taxon>
        <taxon>Pseudomonadati</taxon>
        <taxon>Bacteroidota</taxon>
        <taxon>Flavobacteriia</taxon>
        <taxon>Flavobacteriales</taxon>
        <taxon>Flavobacteriaceae</taxon>
        <taxon>Kordia</taxon>
    </lineage>
</organism>
<evidence type="ECO:0000313" key="1">
    <source>
        <dbReference type="EMBL" id="MBC8753920.1"/>
    </source>
</evidence>
<accession>A0ABR7Q5T4</accession>
<dbReference type="EMBL" id="JACGWS010000002">
    <property type="protein sequence ID" value="MBC8753920.1"/>
    <property type="molecule type" value="Genomic_DNA"/>
</dbReference>
<protein>
    <submittedName>
        <fullName evidence="1">Uncharacterized protein</fullName>
    </submittedName>
</protein>
<sequence length="81" mass="9761">MKKSNKDILNKLIEHGYKIDKSKGEKLLLVYSDFLEVLVNEEYELLNEVLRLEEKKDNNEELTYLEAIFYNYVAKKYKKQL</sequence>
<evidence type="ECO:0000313" key="2">
    <source>
        <dbReference type="Proteomes" id="UP000619238"/>
    </source>
</evidence>
<proteinExistence type="predicted"/>
<dbReference type="RefSeq" id="WP_187560954.1">
    <property type="nucleotide sequence ID" value="NZ_JACGWS010000002.1"/>
</dbReference>
<dbReference type="Proteomes" id="UP000619238">
    <property type="component" value="Unassembled WGS sequence"/>
</dbReference>
<reference evidence="1 2" key="1">
    <citation type="submission" date="2020-07" db="EMBL/GenBank/DDBJ databases">
        <title>Description of Kordia aestuariivivens sp. nov., isolated from a tidal flat.</title>
        <authorList>
            <person name="Park S."/>
            <person name="Yoon J.-H."/>
        </authorList>
    </citation>
    <scope>NUCLEOTIDE SEQUENCE [LARGE SCALE GENOMIC DNA]</scope>
    <source>
        <strain evidence="1 2">YSTF-M3</strain>
    </source>
</reference>
<keyword evidence="2" id="KW-1185">Reference proteome</keyword>
<gene>
    <name evidence="1" type="ORF">H2O64_04510</name>
</gene>